<protein>
    <recommendedName>
        <fullName evidence="4">DUF4386 family protein</fullName>
    </recommendedName>
</protein>
<sequence>MYPDTRARLLAARSSLVLGPVLAGVSVILQPDLGGSPRDQLAALADSPLAAVSAAAFLVSQLPILVSVLAIGRLLLPRAPRLSAWGTALGVLGCFGHTVFGGTSLVYVAMANDEAHRDVYADLMTTIQGSPVMLFSVVGLAGTVLGLLLLGIGLFRTRTGPVWVGPAVWAFLVVEFVGSSISGYASYLSVLLLAAAFWALAAELGRTPTTRDLADRSHASVPA</sequence>
<gene>
    <name evidence="2" type="ORF">EFL26_14545</name>
</gene>
<dbReference type="OrthoDB" id="5148077at2"/>
<proteinExistence type="predicted"/>
<keyword evidence="1" id="KW-1133">Transmembrane helix</keyword>
<dbReference type="RefSeq" id="WP_123223550.1">
    <property type="nucleotide sequence ID" value="NZ_RJSF01000040.1"/>
</dbReference>
<dbReference type="EMBL" id="RJSF01000040">
    <property type="protein sequence ID" value="RNM14143.1"/>
    <property type="molecule type" value="Genomic_DNA"/>
</dbReference>
<keyword evidence="1" id="KW-0472">Membrane</keyword>
<keyword evidence="1" id="KW-0812">Transmembrane</keyword>
<evidence type="ECO:0000313" key="3">
    <source>
        <dbReference type="Proteomes" id="UP000279994"/>
    </source>
</evidence>
<organism evidence="2 3">
    <name type="scientific">Nocardioides pocheonensis</name>
    <dbReference type="NCBI Taxonomy" id="661485"/>
    <lineage>
        <taxon>Bacteria</taxon>
        <taxon>Bacillati</taxon>
        <taxon>Actinomycetota</taxon>
        <taxon>Actinomycetes</taxon>
        <taxon>Propionibacteriales</taxon>
        <taxon>Nocardioidaceae</taxon>
        <taxon>Nocardioides</taxon>
    </lineage>
</organism>
<feature type="transmembrane region" description="Helical" evidence="1">
    <location>
        <begin position="49"/>
        <end position="76"/>
    </location>
</feature>
<keyword evidence="3" id="KW-1185">Reference proteome</keyword>
<reference evidence="2 3" key="1">
    <citation type="submission" date="2018-11" db="EMBL/GenBank/DDBJ databases">
        <authorList>
            <person name="Li F."/>
        </authorList>
    </citation>
    <scope>NUCLEOTIDE SEQUENCE [LARGE SCALE GENOMIC DNA]</scope>
    <source>
        <strain evidence="2 3">Gsoil 818</strain>
    </source>
</reference>
<accession>A0A3N0GNU3</accession>
<feature type="transmembrane region" description="Helical" evidence="1">
    <location>
        <begin position="184"/>
        <end position="201"/>
    </location>
</feature>
<dbReference type="AlphaFoldDB" id="A0A3N0GNU3"/>
<feature type="transmembrane region" description="Helical" evidence="1">
    <location>
        <begin position="162"/>
        <end position="178"/>
    </location>
</feature>
<evidence type="ECO:0000313" key="2">
    <source>
        <dbReference type="EMBL" id="RNM14143.1"/>
    </source>
</evidence>
<name>A0A3N0GNU3_9ACTN</name>
<comment type="caution">
    <text evidence="2">The sequence shown here is derived from an EMBL/GenBank/DDBJ whole genome shotgun (WGS) entry which is preliminary data.</text>
</comment>
<dbReference type="Proteomes" id="UP000279994">
    <property type="component" value="Unassembled WGS sequence"/>
</dbReference>
<evidence type="ECO:0008006" key="4">
    <source>
        <dbReference type="Google" id="ProtNLM"/>
    </source>
</evidence>
<feature type="transmembrane region" description="Helical" evidence="1">
    <location>
        <begin position="9"/>
        <end position="29"/>
    </location>
</feature>
<evidence type="ECO:0000256" key="1">
    <source>
        <dbReference type="SAM" id="Phobius"/>
    </source>
</evidence>
<feature type="transmembrane region" description="Helical" evidence="1">
    <location>
        <begin position="130"/>
        <end position="155"/>
    </location>
</feature>
<feature type="transmembrane region" description="Helical" evidence="1">
    <location>
        <begin position="88"/>
        <end position="110"/>
    </location>
</feature>